<proteinExistence type="predicted"/>
<dbReference type="GeneID" id="107479848"/>
<evidence type="ECO:0000313" key="3">
    <source>
        <dbReference type="Proteomes" id="UP000515211"/>
    </source>
</evidence>
<protein>
    <submittedName>
        <fullName evidence="4">Uncharacterized protein LOC107479848</fullName>
    </submittedName>
</protein>
<accession>A0A6P4CQL5</accession>
<gene>
    <name evidence="4" type="primary">LOC107479848</name>
</gene>
<evidence type="ECO:0000313" key="4">
    <source>
        <dbReference type="RefSeq" id="XP_015955431.1"/>
    </source>
</evidence>
<dbReference type="Pfam" id="PF03732">
    <property type="entry name" value="Retrotrans_gag"/>
    <property type="match status" value="1"/>
</dbReference>
<evidence type="ECO:0000256" key="1">
    <source>
        <dbReference type="SAM" id="MobiDB-lite"/>
    </source>
</evidence>
<dbReference type="AlphaFoldDB" id="A0A6P4CQL5"/>
<organism evidence="3 4">
    <name type="scientific">Arachis duranensis</name>
    <name type="common">Wild peanut</name>
    <dbReference type="NCBI Taxonomy" id="130453"/>
    <lineage>
        <taxon>Eukaryota</taxon>
        <taxon>Viridiplantae</taxon>
        <taxon>Streptophyta</taxon>
        <taxon>Embryophyta</taxon>
        <taxon>Tracheophyta</taxon>
        <taxon>Spermatophyta</taxon>
        <taxon>Magnoliopsida</taxon>
        <taxon>eudicotyledons</taxon>
        <taxon>Gunneridae</taxon>
        <taxon>Pentapetalae</taxon>
        <taxon>rosids</taxon>
        <taxon>fabids</taxon>
        <taxon>Fabales</taxon>
        <taxon>Fabaceae</taxon>
        <taxon>Papilionoideae</taxon>
        <taxon>50 kb inversion clade</taxon>
        <taxon>dalbergioids sensu lato</taxon>
        <taxon>Dalbergieae</taxon>
        <taxon>Pterocarpus clade</taxon>
        <taxon>Arachis</taxon>
    </lineage>
</organism>
<feature type="region of interest" description="Disordered" evidence="1">
    <location>
        <begin position="1"/>
        <end position="22"/>
    </location>
</feature>
<sequence length="195" mass="22127">MTSRRQGQLCTRGENEGNLPNDNHAKFMEAMTNLANTMQPNAAATARAIKRMGHGNRNGNGNGEGVGNSLGSGVPMTLVTFLKVNPPSFKGSTDPTKADNWFQAMERALNGQHIPENQFVEFAAYQLLGEAHHWWQGECRLMQLQNGDIPWELFKTIFYKKYFSKSMREVREFELMQLKQESMTVAQYTSKFEEL</sequence>
<dbReference type="RefSeq" id="XP_015955431.1">
    <property type="nucleotide sequence ID" value="XM_016099945.1"/>
</dbReference>
<evidence type="ECO:0000259" key="2">
    <source>
        <dbReference type="Pfam" id="PF03732"/>
    </source>
</evidence>
<feature type="domain" description="Retrotransposon gag" evidence="2">
    <location>
        <begin position="122"/>
        <end position="195"/>
    </location>
</feature>
<reference evidence="4" key="2">
    <citation type="submission" date="2025-08" db="UniProtKB">
        <authorList>
            <consortium name="RefSeq"/>
        </authorList>
    </citation>
    <scope>IDENTIFICATION</scope>
    <source>
        <tissue evidence="4">Whole plant</tissue>
    </source>
</reference>
<name>A0A6P4CQL5_ARADU</name>
<reference evidence="3" key="1">
    <citation type="journal article" date="2016" name="Nat. Genet.">
        <title>The genome sequences of Arachis duranensis and Arachis ipaensis, the diploid ancestors of cultivated peanut.</title>
        <authorList>
            <person name="Bertioli D.J."/>
            <person name="Cannon S.B."/>
            <person name="Froenicke L."/>
            <person name="Huang G."/>
            <person name="Farmer A.D."/>
            <person name="Cannon E.K."/>
            <person name="Liu X."/>
            <person name="Gao D."/>
            <person name="Clevenger J."/>
            <person name="Dash S."/>
            <person name="Ren L."/>
            <person name="Moretzsohn M.C."/>
            <person name="Shirasawa K."/>
            <person name="Huang W."/>
            <person name="Vidigal B."/>
            <person name="Abernathy B."/>
            <person name="Chu Y."/>
            <person name="Niederhuth C.E."/>
            <person name="Umale P."/>
            <person name="Araujo A.C."/>
            <person name="Kozik A."/>
            <person name="Kim K.D."/>
            <person name="Burow M.D."/>
            <person name="Varshney R.K."/>
            <person name="Wang X."/>
            <person name="Zhang X."/>
            <person name="Barkley N."/>
            <person name="Guimaraes P.M."/>
            <person name="Isobe S."/>
            <person name="Guo B."/>
            <person name="Liao B."/>
            <person name="Stalker H.T."/>
            <person name="Schmitz R.J."/>
            <person name="Scheffler B.E."/>
            <person name="Leal-Bertioli S.C."/>
            <person name="Xun X."/>
            <person name="Jackson S.A."/>
            <person name="Michelmore R."/>
            <person name="Ozias-Akins P."/>
        </authorList>
    </citation>
    <scope>NUCLEOTIDE SEQUENCE [LARGE SCALE GENOMIC DNA]</scope>
    <source>
        <strain evidence="3">cv. V14167</strain>
    </source>
</reference>
<dbReference type="Proteomes" id="UP000515211">
    <property type="component" value="Chromosome 3"/>
</dbReference>
<dbReference type="KEGG" id="adu:107479848"/>
<keyword evidence="3" id="KW-1185">Reference proteome</keyword>
<dbReference type="InterPro" id="IPR005162">
    <property type="entry name" value="Retrotrans_gag_dom"/>
</dbReference>